<keyword evidence="2" id="KW-1185">Reference proteome</keyword>
<dbReference type="EMBL" id="JXNT01000003">
    <property type="protein sequence ID" value="ODM20816.1"/>
    <property type="molecule type" value="Genomic_DNA"/>
</dbReference>
<evidence type="ECO:0008006" key="3">
    <source>
        <dbReference type="Google" id="ProtNLM"/>
    </source>
</evidence>
<reference evidence="1 2" key="1">
    <citation type="journal article" date="2016" name="BMC Genomics">
        <title>Comparative genomic and transcriptomic analyses of the Fuzhuan brick tea-fermentation fungus Aspergillus cristatus.</title>
        <authorList>
            <person name="Ge Y."/>
            <person name="Wang Y."/>
            <person name="Liu Y."/>
            <person name="Tan Y."/>
            <person name="Ren X."/>
            <person name="Zhang X."/>
            <person name="Hyde K.D."/>
            <person name="Liu Y."/>
            <person name="Liu Z."/>
        </authorList>
    </citation>
    <scope>NUCLEOTIDE SEQUENCE [LARGE SCALE GENOMIC DNA]</scope>
    <source>
        <strain evidence="1 2">GZAAS20.1005</strain>
    </source>
</reference>
<dbReference type="Proteomes" id="UP000094569">
    <property type="component" value="Unassembled WGS sequence"/>
</dbReference>
<organism evidence="1 2">
    <name type="scientific">Aspergillus cristatus</name>
    <name type="common">Chinese Fuzhuan brick tea-fermentation fungus</name>
    <name type="synonym">Eurotium cristatum</name>
    <dbReference type="NCBI Taxonomy" id="573508"/>
    <lineage>
        <taxon>Eukaryota</taxon>
        <taxon>Fungi</taxon>
        <taxon>Dikarya</taxon>
        <taxon>Ascomycota</taxon>
        <taxon>Pezizomycotina</taxon>
        <taxon>Eurotiomycetes</taxon>
        <taxon>Eurotiomycetidae</taxon>
        <taxon>Eurotiales</taxon>
        <taxon>Aspergillaceae</taxon>
        <taxon>Aspergillus</taxon>
        <taxon>Aspergillus subgen. Aspergillus</taxon>
    </lineage>
</organism>
<accession>A0A1E3BKD6</accession>
<proteinExistence type="predicted"/>
<name>A0A1E3BKD6_ASPCR</name>
<dbReference type="AlphaFoldDB" id="A0A1E3BKD6"/>
<gene>
    <name evidence="1" type="ORF">SI65_03869</name>
</gene>
<evidence type="ECO:0000313" key="1">
    <source>
        <dbReference type="EMBL" id="ODM20816.1"/>
    </source>
</evidence>
<dbReference type="SUPFAM" id="SSF56112">
    <property type="entry name" value="Protein kinase-like (PK-like)"/>
    <property type="match status" value="1"/>
</dbReference>
<evidence type="ECO:0000313" key="2">
    <source>
        <dbReference type="Proteomes" id="UP000094569"/>
    </source>
</evidence>
<comment type="caution">
    <text evidence="1">The sequence shown here is derived from an EMBL/GenBank/DDBJ whole genome shotgun (WGS) entry which is preliminary data.</text>
</comment>
<dbReference type="VEuPathDB" id="FungiDB:SI65_03869"/>
<dbReference type="InterPro" id="IPR011009">
    <property type="entry name" value="Kinase-like_dom_sf"/>
</dbReference>
<dbReference type="OrthoDB" id="3250044at2759"/>
<sequence length="152" mass="17204">MTLPEDFQQALVIACSLQNPLPGSIVSQYGKRIIKISDHHVVKWAPDVTKEEAENQRIAYGLLDSRIVRVPRVYSFFSDEQGWGYIVMEFIAGKIIEPLEEIFAIEKIAGVLDYFATLRHSIPGSLCRWSCRGLLSPETEDLVFDSLDGMEK</sequence>
<protein>
    <recommendedName>
        <fullName evidence="3">Aminoglycoside phosphotransferase domain-containing protein</fullName>
    </recommendedName>
</protein>